<feature type="transmembrane region" description="Helical" evidence="1">
    <location>
        <begin position="12"/>
        <end position="33"/>
    </location>
</feature>
<sequence>MVSFTFRKQQIFYGVALLLAIVASAACGALGRFHDIDFSQDLKSQYIKLTNGVPPLLETNIALAAFLALLILADGLRSPAKGAIPVWFELVWTFVFGVIEVIDIVLLANNYPKLHCSPSSVSSLTRRDSVGDDVMSQAATATPSQNVAGASKEICQNWAVMLVFFAMIAILLFAQWFYLALLGLRHRVSHPDFFIMAETPAPFTWHLPASTATARASPSSDASSIASSSFSTEKAREMDVVLGMPVPIQVRVQKTQVDRAVC</sequence>
<reference evidence="2 3" key="1">
    <citation type="submission" date="2014-04" db="EMBL/GenBank/DDBJ databases">
        <authorList>
            <consortium name="DOE Joint Genome Institute"/>
            <person name="Kuo A."/>
            <person name="Girlanda M."/>
            <person name="Perotto S."/>
            <person name="Kohler A."/>
            <person name="Nagy L.G."/>
            <person name="Floudas D."/>
            <person name="Copeland A."/>
            <person name="Barry K.W."/>
            <person name="Cichocki N."/>
            <person name="Veneault-Fourrey C."/>
            <person name="LaButti K."/>
            <person name="Lindquist E.A."/>
            <person name="Lipzen A."/>
            <person name="Lundell T."/>
            <person name="Morin E."/>
            <person name="Murat C."/>
            <person name="Sun H."/>
            <person name="Tunlid A."/>
            <person name="Henrissat B."/>
            <person name="Grigoriev I.V."/>
            <person name="Hibbett D.S."/>
            <person name="Martin F."/>
            <person name="Nordberg H.P."/>
            <person name="Cantor M.N."/>
            <person name="Hua S.X."/>
        </authorList>
    </citation>
    <scope>NUCLEOTIDE SEQUENCE [LARGE SCALE GENOMIC DNA]</scope>
    <source>
        <strain evidence="2 3">MUT 4182</strain>
    </source>
</reference>
<keyword evidence="1" id="KW-1133">Transmembrane helix</keyword>
<protein>
    <submittedName>
        <fullName evidence="2">Uncharacterized protein</fullName>
    </submittedName>
</protein>
<dbReference type="EMBL" id="KN822959">
    <property type="protein sequence ID" value="KIO31838.1"/>
    <property type="molecule type" value="Genomic_DNA"/>
</dbReference>
<dbReference type="PROSITE" id="PS51257">
    <property type="entry name" value="PROKAR_LIPOPROTEIN"/>
    <property type="match status" value="1"/>
</dbReference>
<accession>A0A0C3LD58</accession>
<name>A0A0C3LD58_9AGAM</name>
<dbReference type="OrthoDB" id="3198526at2759"/>
<proteinExistence type="predicted"/>
<feature type="transmembrane region" description="Helical" evidence="1">
    <location>
        <begin position="158"/>
        <end position="181"/>
    </location>
</feature>
<gene>
    <name evidence="2" type="ORF">M407DRAFT_19110</name>
</gene>
<keyword evidence="1" id="KW-0812">Transmembrane</keyword>
<evidence type="ECO:0000313" key="3">
    <source>
        <dbReference type="Proteomes" id="UP000054248"/>
    </source>
</evidence>
<dbReference type="Proteomes" id="UP000054248">
    <property type="component" value="Unassembled WGS sequence"/>
</dbReference>
<feature type="transmembrane region" description="Helical" evidence="1">
    <location>
        <begin position="53"/>
        <end position="72"/>
    </location>
</feature>
<keyword evidence="1" id="KW-0472">Membrane</keyword>
<reference evidence="3" key="2">
    <citation type="submission" date="2015-01" db="EMBL/GenBank/DDBJ databases">
        <title>Evolutionary Origins and Diversification of the Mycorrhizal Mutualists.</title>
        <authorList>
            <consortium name="DOE Joint Genome Institute"/>
            <consortium name="Mycorrhizal Genomics Consortium"/>
            <person name="Kohler A."/>
            <person name="Kuo A."/>
            <person name="Nagy L.G."/>
            <person name="Floudas D."/>
            <person name="Copeland A."/>
            <person name="Barry K.W."/>
            <person name="Cichocki N."/>
            <person name="Veneault-Fourrey C."/>
            <person name="LaButti K."/>
            <person name="Lindquist E.A."/>
            <person name="Lipzen A."/>
            <person name="Lundell T."/>
            <person name="Morin E."/>
            <person name="Murat C."/>
            <person name="Riley R."/>
            <person name="Ohm R."/>
            <person name="Sun H."/>
            <person name="Tunlid A."/>
            <person name="Henrissat B."/>
            <person name="Grigoriev I.V."/>
            <person name="Hibbett D.S."/>
            <person name="Martin F."/>
        </authorList>
    </citation>
    <scope>NUCLEOTIDE SEQUENCE [LARGE SCALE GENOMIC DNA]</scope>
    <source>
        <strain evidence="3">MUT 4182</strain>
    </source>
</reference>
<dbReference type="HOGENOM" id="CLU_1062426_0_0_1"/>
<dbReference type="AlphaFoldDB" id="A0A0C3LD58"/>
<organism evidence="2 3">
    <name type="scientific">Tulasnella calospora MUT 4182</name>
    <dbReference type="NCBI Taxonomy" id="1051891"/>
    <lineage>
        <taxon>Eukaryota</taxon>
        <taxon>Fungi</taxon>
        <taxon>Dikarya</taxon>
        <taxon>Basidiomycota</taxon>
        <taxon>Agaricomycotina</taxon>
        <taxon>Agaricomycetes</taxon>
        <taxon>Cantharellales</taxon>
        <taxon>Tulasnellaceae</taxon>
        <taxon>Tulasnella</taxon>
    </lineage>
</organism>
<evidence type="ECO:0000256" key="1">
    <source>
        <dbReference type="SAM" id="Phobius"/>
    </source>
</evidence>
<keyword evidence="3" id="KW-1185">Reference proteome</keyword>
<feature type="transmembrane region" description="Helical" evidence="1">
    <location>
        <begin position="84"/>
        <end position="108"/>
    </location>
</feature>
<evidence type="ECO:0000313" key="2">
    <source>
        <dbReference type="EMBL" id="KIO31838.1"/>
    </source>
</evidence>